<feature type="transmembrane region" description="Helical" evidence="8">
    <location>
        <begin position="324"/>
        <end position="343"/>
    </location>
</feature>
<dbReference type="GO" id="GO:0022857">
    <property type="term" value="F:transmembrane transporter activity"/>
    <property type="evidence" value="ECO:0007669"/>
    <property type="project" value="InterPro"/>
</dbReference>
<dbReference type="EMBL" id="JPWF01000014">
    <property type="protein sequence ID" value="RCK32909.1"/>
    <property type="molecule type" value="Genomic_DNA"/>
</dbReference>
<feature type="transmembrane region" description="Helical" evidence="8">
    <location>
        <begin position="81"/>
        <end position="98"/>
    </location>
</feature>
<organism evidence="9 10">
    <name type="scientific">Thalassospira profundimaris</name>
    <dbReference type="NCBI Taxonomy" id="502049"/>
    <lineage>
        <taxon>Bacteria</taxon>
        <taxon>Pseudomonadati</taxon>
        <taxon>Pseudomonadota</taxon>
        <taxon>Alphaproteobacteria</taxon>
        <taxon>Rhodospirillales</taxon>
        <taxon>Thalassospiraceae</taxon>
        <taxon>Thalassospira</taxon>
    </lineage>
</organism>
<evidence type="ECO:0000256" key="1">
    <source>
        <dbReference type="ARBA" id="ARBA00004651"/>
    </source>
</evidence>
<keyword evidence="3" id="KW-0813">Transport</keyword>
<comment type="caution">
    <text evidence="9">The sequence shown here is derived from an EMBL/GenBank/DDBJ whole genome shotgun (WGS) entry which is preliminary data.</text>
</comment>
<proteinExistence type="inferred from homology"/>
<reference evidence="9 10" key="1">
    <citation type="submission" date="2014-07" db="EMBL/GenBank/DDBJ databases">
        <title>Draft genome sequence of Thalassospira profundimaris 35.</title>
        <authorList>
            <person name="Lai Q."/>
            <person name="Shao Z."/>
        </authorList>
    </citation>
    <scope>NUCLEOTIDE SEQUENCE [LARGE SCALE GENOMIC DNA]</scope>
    <source>
        <strain evidence="9 10">35</strain>
    </source>
</reference>
<feature type="transmembrane region" description="Helical" evidence="8">
    <location>
        <begin position="110"/>
        <end position="129"/>
    </location>
</feature>
<comment type="similarity">
    <text evidence="2">Belongs to the binding-protein-dependent transport system permease family. FecCD subfamily.</text>
</comment>
<evidence type="ECO:0000313" key="10">
    <source>
        <dbReference type="Proteomes" id="UP000253226"/>
    </source>
</evidence>
<evidence type="ECO:0000256" key="8">
    <source>
        <dbReference type="SAM" id="Phobius"/>
    </source>
</evidence>
<feature type="transmembrane region" description="Helical" evidence="8">
    <location>
        <begin position="23"/>
        <end position="46"/>
    </location>
</feature>
<protein>
    <submittedName>
        <fullName evidence="9">ABC transporter permease</fullName>
    </submittedName>
</protein>
<evidence type="ECO:0000256" key="3">
    <source>
        <dbReference type="ARBA" id="ARBA00022448"/>
    </source>
</evidence>
<gene>
    <name evidence="9" type="ORF">TH19_18585</name>
</gene>
<evidence type="ECO:0000256" key="6">
    <source>
        <dbReference type="ARBA" id="ARBA00022989"/>
    </source>
</evidence>
<dbReference type="Gene3D" id="1.10.3470.10">
    <property type="entry name" value="ABC transporter involved in vitamin B12 uptake, BtuC"/>
    <property type="match status" value="1"/>
</dbReference>
<evidence type="ECO:0000256" key="7">
    <source>
        <dbReference type="ARBA" id="ARBA00023136"/>
    </source>
</evidence>
<evidence type="ECO:0000256" key="5">
    <source>
        <dbReference type="ARBA" id="ARBA00022692"/>
    </source>
</evidence>
<evidence type="ECO:0000256" key="2">
    <source>
        <dbReference type="ARBA" id="ARBA00007935"/>
    </source>
</evidence>
<feature type="transmembrane region" description="Helical" evidence="8">
    <location>
        <begin position="164"/>
        <end position="189"/>
    </location>
</feature>
<dbReference type="OrthoDB" id="9811721at2"/>
<dbReference type="GO" id="GO:0033214">
    <property type="term" value="P:siderophore-iron import into cell"/>
    <property type="evidence" value="ECO:0007669"/>
    <property type="project" value="TreeGrafter"/>
</dbReference>
<dbReference type="AlphaFoldDB" id="A0A367W0M2"/>
<sequence length="353" mass="36739">MRLTKGLHGYAVLRLGSGLEIRLHNLLTAIAMALLVVIGGVVLLTMGSTDSTFSDLVDLLRGSAMSEDLSFAIADVRMPRILMGFMAGWCVALTGAMLQSLAQNPLADPGLLGLSQGSLVAIMLVLVLFPGLPLIYTPLAGFVGGLAVAVLLMVLVGRHHSGGLGILLMGIAVETTLSSVTSVLILYAPPEQSHAIASWLAGSLFHSDWPAVGGFSVWFFFSIPAVLVVGRKLRSLDLGDHMALALGEPVHVTKPIILIIAVLLSAAATAAVGPLVFLGVMAPHLAGFISPAKGRARLLLSAMMGGVLVVAADGLTRLGPDQVALPTGLAIMMIGAPLFIISLRIRTMRQARS</sequence>
<accession>A0A367W0M2</accession>
<keyword evidence="5 8" id="KW-0812">Transmembrane</keyword>
<dbReference type="Proteomes" id="UP000253226">
    <property type="component" value="Unassembled WGS sequence"/>
</dbReference>
<dbReference type="SUPFAM" id="SSF81345">
    <property type="entry name" value="ABC transporter involved in vitamin B12 uptake, BtuC"/>
    <property type="match status" value="1"/>
</dbReference>
<feature type="transmembrane region" description="Helical" evidence="8">
    <location>
        <begin position="209"/>
        <end position="230"/>
    </location>
</feature>
<dbReference type="PANTHER" id="PTHR30472:SF25">
    <property type="entry name" value="ABC TRANSPORTER PERMEASE PROTEIN MJ0876-RELATED"/>
    <property type="match status" value="1"/>
</dbReference>
<dbReference type="GO" id="GO:0005886">
    <property type="term" value="C:plasma membrane"/>
    <property type="evidence" value="ECO:0007669"/>
    <property type="project" value="UniProtKB-SubCell"/>
</dbReference>
<keyword evidence="7 8" id="KW-0472">Membrane</keyword>
<dbReference type="PANTHER" id="PTHR30472">
    <property type="entry name" value="FERRIC ENTEROBACTIN TRANSPORT SYSTEM PERMEASE PROTEIN"/>
    <property type="match status" value="1"/>
</dbReference>
<dbReference type="Pfam" id="PF01032">
    <property type="entry name" value="FecCD"/>
    <property type="match status" value="1"/>
</dbReference>
<evidence type="ECO:0000313" key="9">
    <source>
        <dbReference type="EMBL" id="RCK32909.1"/>
    </source>
</evidence>
<dbReference type="RefSeq" id="WP_114103753.1">
    <property type="nucleotide sequence ID" value="NZ_JPWF01000014.1"/>
</dbReference>
<name>A0A367W0M2_9PROT</name>
<dbReference type="InterPro" id="IPR000522">
    <property type="entry name" value="ABC_transptr_permease_BtuC"/>
</dbReference>
<keyword evidence="6 8" id="KW-1133">Transmembrane helix</keyword>
<feature type="transmembrane region" description="Helical" evidence="8">
    <location>
        <begin position="135"/>
        <end position="157"/>
    </location>
</feature>
<dbReference type="CDD" id="cd06550">
    <property type="entry name" value="TM_ABC_iron-siderophores_like"/>
    <property type="match status" value="1"/>
</dbReference>
<evidence type="ECO:0000256" key="4">
    <source>
        <dbReference type="ARBA" id="ARBA00022475"/>
    </source>
</evidence>
<keyword evidence="4" id="KW-1003">Cell membrane</keyword>
<comment type="subcellular location">
    <subcellularLocation>
        <location evidence="1">Cell membrane</location>
        <topology evidence="1">Multi-pass membrane protein</topology>
    </subcellularLocation>
</comment>
<dbReference type="InterPro" id="IPR037294">
    <property type="entry name" value="ABC_BtuC-like"/>
</dbReference>